<dbReference type="SUPFAM" id="SSF53756">
    <property type="entry name" value="UDP-Glycosyltransferase/glycogen phosphorylase"/>
    <property type="match status" value="1"/>
</dbReference>
<reference evidence="4" key="2">
    <citation type="submission" date="2021-08" db="EMBL/GenBank/DDBJ databases">
        <authorList>
            <person name="Tani A."/>
            <person name="Ola A."/>
            <person name="Ogura Y."/>
            <person name="Katsura K."/>
            <person name="Hayashi T."/>
        </authorList>
    </citation>
    <scope>NUCLEOTIDE SEQUENCE</scope>
    <source>
        <strain evidence="4">DSM 17168</strain>
    </source>
</reference>
<proteinExistence type="predicted"/>
<dbReference type="PANTHER" id="PTHR12526">
    <property type="entry name" value="GLYCOSYLTRANSFERASE"/>
    <property type="match status" value="1"/>
</dbReference>
<feature type="domain" description="Glycosyltransferase subfamily 4-like N-terminal" evidence="3">
    <location>
        <begin position="74"/>
        <end position="158"/>
    </location>
</feature>
<keyword evidence="1" id="KW-0328">Glycosyltransferase</keyword>
<dbReference type="RefSeq" id="WP_238236236.1">
    <property type="nucleotide sequence ID" value="NZ_BPQQ01000037.1"/>
</dbReference>
<keyword evidence="5" id="KW-1185">Reference proteome</keyword>
<evidence type="ECO:0000313" key="5">
    <source>
        <dbReference type="Proteomes" id="UP001055153"/>
    </source>
</evidence>
<accession>A0ABQ4SDQ7</accession>
<evidence type="ECO:0000313" key="4">
    <source>
        <dbReference type="EMBL" id="GJE01361.1"/>
    </source>
</evidence>
<dbReference type="CDD" id="cd03801">
    <property type="entry name" value="GT4_PimA-like"/>
    <property type="match status" value="1"/>
</dbReference>
<gene>
    <name evidence="4" type="primary">mshA_14</name>
    <name evidence="4" type="ORF">GMJLKIPL_3291</name>
</gene>
<protein>
    <submittedName>
        <fullName evidence="4">D-inositol-3-phosphate glycosyltransferase</fullName>
    </submittedName>
</protein>
<comment type="caution">
    <text evidence="4">The sequence shown here is derived from an EMBL/GenBank/DDBJ whole genome shotgun (WGS) entry which is preliminary data.</text>
</comment>
<keyword evidence="2" id="KW-0808">Transferase</keyword>
<dbReference type="EMBL" id="BPQQ01000037">
    <property type="protein sequence ID" value="GJE01361.1"/>
    <property type="molecule type" value="Genomic_DNA"/>
</dbReference>
<dbReference type="Gene3D" id="3.40.50.2000">
    <property type="entry name" value="Glycogen Phosphorylase B"/>
    <property type="match status" value="2"/>
</dbReference>
<reference evidence="4" key="1">
    <citation type="journal article" date="2021" name="Front. Microbiol.">
        <title>Comprehensive Comparative Genomics and Phenotyping of Methylobacterium Species.</title>
        <authorList>
            <person name="Alessa O."/>
            <person name="Ogura Y."/>
            <person name="Fujitani Y."/>
            <person name="Takami H."/>
            <person name="Hayashi T."/>
            <person name="Sahin N."/>
            <person name="Tani A."/>
        </authorList>
    </citation>
    <scope>NUCLEOTIDE SEQUENCE</scope>
    <source>
        <strain evidence="4">DSM 17168</strain>
    </source>
</reference>
<dbReference type="Pfam" id="PF13439">
    <property type="entry name" value="Glyco_transf_4"/>
    <property type="match status" value="1"/>
</dbReference>
<organism evidence="4 5">
    <name type="scientific">Methylobacterium isbiliense</name>
    <dbReference type="NCBI Taxonomy" id="315478"/>
    <lineage>
        <taxon>Bacteria</taxon>
        <taxon>Pseudomonadati</taxon>
        <taxon>Pseudomonadota</taxon>
        <taxon>Alphaproteobacteria</taxon>
        <taxon>Hyphomicrobiales</taxon>
        <taxon>Methylobacteriaceae</taxon>
        <taxon>Methylobacterium</taxon>
    </lineage>
</organism>
<dbReference type="Proteomes" id="UP001055153">
    <property type="component" value="Unassembled WGS sequence"/>
</dbReference>
<evidence type="ECO:0000256" key="1">
    <source>
        <dbReference type="ARBA" id="ARBA00022676"/>
    </source>
</evidence>
<dbReference type="Pfam" id="PF13692">
    <property type="entry name" value="Glyco_trans_1_4"/>
    <property type="match status" value="1"/>
</dbReference>
<dbReference type="InterPro" id="IPR028098">
    <property type="entry name" value="Glyco_trans_4-like_N"/>
</dbReference>
<sequence>MIDVAFAIPGDLGAPTGGYAYARRLLAEFARHGVRAAILPLPGSFPDPTPEDVALTGRLLSEAAPGAVLLVDGLAYGALPPAAIAQAGERPVVALVHHPLGLEAGLTPARAATLMASETAALALARRVVATSRFTARLLARDFGVDPRRIVVAEPGTEPAARVPVRAAGPVSLLTVGAVTPRKGHRLLVEALRGLADRDWHLTVAGALDRAPACAAELREAIRAAGLADRITFAGAVAESALEALYAGADLVVSPSLFEGYGMALAEALARGLPLVATTGGAAADTVPPGAGLTVPPGDVPALAAALRSLIEDPARRARAAEAAHAAGLRLPRWSDTASLIAACLKEARAS</sequence>
<name>A0ABQ4SDQ7_9HYPH</name>
<evidence type="ECO:0000256" key="2">
    <source>
        <dbReference type="ARBA" id="ARBA00022679"/>
    </source>
</evidence>
<dbReference type="PANTHER" id="PTHR12526:SF510">
    <property type="entry name" value="D-INOSITOL 3-PHOSPHATE GLYCOSYLTRANSFERASE"/>
    <property type="match status" value="1"/>
</dbReference>
<evidence type="ECO:0000259" key="3">
    <source>
        <dbReference type="Pfam" id="PF13439"/>
    </source>
</evidence>